<feature type="compositionally biased region" description="Pro residues" evidence="1">
    <location>
        <begin position="8"/>
        <end position="23"/>
    </location>
</feature>
<accession>A0ABU4MRM2</accession>
<reference evidence="3 4" key="1">
    <citation type="journal article" date="2023" name="Microb. Genom.">
        <title>Mesoterricola silvestris gen. nov., sp. nov., Mesoterricola sediminis sp. nov., Geothrix oryzae sp. nov., Geothrix edaphica sp. nov., Geothrix rubra sp. nov., and Geothrix limicola sp. nov., six novel members of Acidobacteriota isolated from soils.</title>
        <authorList>
            <person name="Weisberg A.J."/>
            <person name="Pearce E."/>
            <person name="Kramer C.G."/>
            <person name="Chang J.H."/>
            <person name="Clarke C.R."/>
        </authorList>
    </citation>
    <scope>NUCLEOTIDE SEQUENCE [LARGE SCALE GENOMIC DNA]</scope>
    <source>
        <strain evidence="3 4">NE20-4-1</strain>
    </source>
</reference>
<feature type="compositionally biased region" description="Low complexity" evidence="1">
    <location>
        <begin position="148"/>
        <end position="162"/>
    </location>
</feature>
<keyword evidence="4" id="KW-1185">Reference proteome</keyword>
<keyword evidence="2" id="KW-0472">Membrane</keyword>
<dbReference type="EMBL" id="JARAWJ010000014">
    <property type="protein sequence ID" value="MDX3039434.1"/>
    <property type="molecule type" value="Genomic_DNA"/>
</dbReference>
<evidence type="ECO:0000256" key="2">
    <source>
        <dbReference type="SAM" id="Phobius"/>
    </source>
</evidence>
<proteinExistence type="predicted"/>
<feature type="compositionally biased region" description="Low complexity" evidence="1">
    <location>
        <begin position="357"/>
        <end position="366"/>
    </location>
</feature>
<feature type="compositionally biased region" description="Low complexity" evidence="1">
    <location>
        <begin position="110"/>
        <end position="124"/>
    </location>
</feature>
<protein>
    <submittedName>
        <fullName evidence="3">Uncharacterized protein</fullName>
    </submittedName>
</protein>
<comment type="caution">
    <text evidence="3">The sequence shown here is derived from an EMBL/GenBank/DDBJ whole genome shotgun (WGS) entry which is preliminary data.</text>
</comment>
<organism evidence="3 4">
    <name type="scientific">Streptomyces caniscabiei</name>
    <dbReference type="NCBI Taxonomy" id="2746961"/>
    <lineage>
        <taxon>Bacteria</taxon>
        <taxon>Bacillati</taxon>
        <taxon>Actinomycetota</taxon>
        <taxon>Actinomycetes</taxon>
        <taxon>Kitasatosporales</taxon>
        <taxon>Streptomycetaceae</taxon>
        <taxon>Streptomyces</taxon>
    </lineage>
</organism>
<dbReference type="RefSeq" id="WP_319678044.1">
    <property type="nucleotide sequence ID" value="NZ_JARAWG010000013.1"/>
</dbReference>
<name>A0ABU4MRM2_9ACTN</name>
<feature type="compositionally biased region" description="Gly residues" evidence="1">
    <location>
        <begin position="125"/>
        <end position="147"/>
    </location>
</feature>
<gene>
    <name evidence="3" type="ORF">PV383_19950</name>
</gene>
<feature type="region of interest" description="Disordered" evidence="1">
    <location>
        <begin position="110"/>
        <end position="266"/>
    </location>
</feature>
<feature type="region of interest" description="Disordered" evidence="1">
    <location>
        <begin position="1"/>
        <end position="37"/>
    </location>
</feature>
<keyword evidence="2" id="KW-0812">Transmembrane</keyword>
<sequence length="489" mass="49998">MARTKTPTPAPAPTTPDTPPDPPVQEQARPSPVLAWPAEWPVPELPAVEKQRRTRGLPMGPVIAGAGNVTTLGATAAYSAGGPVALAATGVVVAAGATAAVLRRRAAVRRGVAARAGGVSTPRGSRGGGGGGLRSGSTGGLRKGGSGLRRSASGGRSAAGSGSRSGLGRSGSKPSVGPSGSGSGSPLGGGKPGLRGGLFGPSTGRHTPPGRHRPGSDKVSRRQQKKAAAATEKAAKKALKRAAKDLATKTSQGSGGKPGGKAQTLKAAAGRLARAVQKAARPYTAAVRQAVAREAKRARGALWDGVCALAAGAWALMTRGRHGALDRLKNVWKRRRKTRTKTDDTPAAPSVADTVRRPTNTNPTRPSTGGPAMPGGGHHFIAAATEMARAAAAYQPTGMLQVGADFAGLEEALRLHAEAMKTTVENADANQPLHPNIIEIMRQVHILQLKAAELAAELTPAFRQLHDVDIARLENPRTGERMWDVSSNL</sequence>
<evidence type="ECO:0000256" key="1">
    <source>
        <dbReference type="SAM" id="MobiDB-lite"/>
    </source>
</evidence>
<feature type="compositionally biased region" description="Gly residues" evidence="1">
    <location>
        <begin position="179"/>
        <end position="199"/>
    </location>
</feature>
<evidence type="ECO:0000313" key="4">
    <source>
        <dbReference type="Proteomes" id="UP001282474"/>
    </source>
</evidence>
<feature type="region of interest" description="Disordered" evidence="1">
    <location>
        <begin position="336"/>
        <end position="373"/>
    </location>
</feature>
<dbReference type="Proteomes" id="UP001282474">
    <property type="component" value="Unassembled WGS sequence"/>
</dbReference>
<keyword evidence="2" id="KW-1133">Transmembrane helix</keyword>
<feature type="transmembrane region" description="Helical" evidence="2">
    <location>
        <begin position="84"/>
        <end position="102"/>
    </location>
</feature>
<evidence type="ECO:0000313" key="3">
    <source>
        <dbReference type="EMBL" id="MDX3039434.1"/>
    </source>
</evidence>